<dbReference type="AlphaFoldDB" id="A0AAV3ZW72"/>
<proteinExistence type="predicted"/>
<evidence type="ECO:0000313" key="1">
    <source>
        <dbReference type="EMBL" id="GFO03206.1"/>
    </source>
</evidence>
<reference evidence="1 2" key="1">
    <citation type="journal article" date="2021" name="Elife">
        <title>Chloroplast acquisition without the gene transfer in kleptoplastic sea slugs, Plakobranchus ocellatus.</title>
        <authorList>
            <person name="Maeda T."/>
            <person name="Takahashi S."/>
            <person name="Yoshida T."/>
            <person name="Shimamura S."/>
            <person name="Takaki Y."/>
            <person name="Nagai Y."/>
            <person name="Toyoda A."/>
            <person name="Suzuki Y."/>
            <person name="Arimoto A."/>
            <person name="Ishii H."/>
            <person name="Satoh N."/>
            <person name="Nishiyama T."/>
            <person name="Hasebe M."/>
            <person name="Maruyama T."/>
            <person name="Minagawa J."/>
            <person name="Obokata J."/>
            <person name="Shigenobu S."/>
        </authorList>
    </citation>
    <scope>NUCLEOTIDE SEQUENCE [LARGE SCALE GENOMIC DNA]</scope>
</reference>
<dbReference type="EMBL" id="BLXT01003724">
    <property type="protein sequence ID" value="GFO03206.1"/>
    <property type="molecule type" value="Genomic_DNA"/>
</dbReference>
<gene>
    <name evidence="1" type="ORF">PoB_002971100</name>
</gene>
<name>A0AAV3ZW72_9GAST</name>
<dbReference type="InterPro" id="IPR032801">
    <property type="entry name" value="PXL2A/B/C"/>
</dbReference>
<dbReference type="InterPro" id="IPR036249">
    <property type="entry name" value="Thioredoxin-like_sf"/>
</dbReference>
<dbReference type="PANTHER" id="PTHR28630">
    <property type="match status" value="1"/>
</dbReference>
<sequence length="268" mass="29876">MTTDALNPPTGQSFMIPGQLASEITPQSMTNGTKKQCIEDPFVSKTENGECVSGVCSLNMSRGERPEAEINWPKLENLFVYDEMGNKIKFADVYRRQKTLIIFVRHFLDFISKEYCEDIAVIPLEYLQNADVRLVVIGPAPHRFIKQFRQLTGLNHTLYVDPDREVYKALGCQEKLISGALDASKHIKSGFLSGVASSVWRAMRSSGRKEFQGDIKQQGGAFILGPGDVCHYSHIDQSSTDHCSLNDLLSAAGVMNVSFPKDPRVQEI</sequence>
<comment type="caution">
    <text evidence="1">The sequence shown here is derived from an EMBL/GenBank/DDBJ whole genome shotgun (WGS) entry which is preliminary data.</text>
</comment>
<dbReference type="PANTHER" id="PTHR28630:SF3">
    <property type="entry name" value="PEROXIREDOXIN-LIKE 2C"/>
    <property type="match status" value="1"/>
</dbReference>
<dbReference type="Pfam" id="PF13911">
    <property type="entry name" value="AhpC-TSA_2"/>
    <property type="match status" value="1"/>
</dbReference>
<organism evidence="1 2">
    <name type="scientific">Plakobranchus ocellatus</name>
    <dbReference type="NCBI Taxonomy" id="259542"/>
    <lineage>
        <taxon>Eukaryota</taxon>
        <taxon>Metazoa</taxon>
        <taxon>Spiralia</taxon>
        <taxon>Lophotrochozoa</taxon>
        <taxon>Mollusca</taxon>
        <taxon>Gastropoda</taxon>
        <taxon>Heterobranchia</taxon>
        <taxon>Euthyneura</taxon>
        <taxon>Panpulmonata</taxon>
        <taxon>Sacoglossa</taxon>
        <taxon>Placobranchoidea</taxon>
        <taxon>Plakobranchidae</taxon>
        <taxon>Plakobranchus</taxon>
    </lineage>
</organism>
<dbReference type="CDD" id="cd02970">
    <property type="entry name" value="PRX_like2"/>
    <property type="match status" value="1"/>
</dbReference>
<keyword evidence="2" id="KW-1185">Reference proteome</keyword>
<protein>
    <submittedName>
        <fullName evidence="1">Thioredoxin-like protein aaed1</fullName>
    </submittedName>
</protein>
<dbReference type="Proteomes" id="UP000735302">
    <property type="component" value="Unassembled WGS sequence"/>
</dbReference>
<dbReference type="Gene3D" id="3.40.30.10">
    <property type="entry name" value="Glutaredoxin"/>
    <property type="match status" value="1"/>
</dbReference>
<evidence type="ECO:0000313" key="2">
    <source>
        <dbReference type="Proteomes" id="UP000735302"/>
    </source>
</evidence>
<accession>A0AAV3ZW72</accession>
<dbReference type="SUPFAM" id="SSF52833">
    <property type="entry name" value="Thioredoxin-like"/>
    <property type="match status" value="1"/>
</dbReference>